<reference evidence="4" key="1">
    <citation type="submission" date="2015-07" db="EMBL/GenBank/DDBJ databases">
        <title>MeaNS - Measles Nucleotide Surveillance Program.</title>
        <authorList>
            <person name="Tran T."/>
            <person name="Druce J."/>
        </authorList>
    </citation>
    <scope>NUCLEOTIDE SEQUENCE</scope>
    <source>
        <strain evidence="4">UCB-OBI-ISO-001</strain>
        <tissue evidence="4">Gonad</tissue>
    </source>
</reference>
<proteinExistence type="inferred from homology"/>
<sequence>MMLSLKIESTLRHLALFFICLQVCEVTCTVSSVGCMDLNNKPVDWFIAYKLPHHTSVVGTEFYYMDANAKSWKYSPHNIDSKKQPIYYTLRPIYENSTKGSFMYVMYNDEKPDTHSATESYGHTKGVIAFDKQSGFWLIHSTPKFPDYRHSGYQWPDNGHYFGQTFLCVTYPYKEMNKIGKQLKYNYPQIYDKSFPQTMVMDNPDMAAVVLHRSKVSYPPWNHTQVLTSKAGKKFVSFAKFSKFDLDLYSSWLAPALGSSLLVESWQNGRGKLSSFCHGKYQVFNVRSIGIHTSSFAQTRDHSKWAITVKGASKYIVCIGDINRQEHQEERAGGTVCFKDSSVWRSFYNVVKSYEKCPKLSVSS</sequence>
<dbReference type="Pfam" id="PF03265">
    <property type="entry name" value="DNase_II"/>
    <property type="match status" value="1"/>
</dbReference>
<dbReference type="PANTHER" id="PTHR10858:SF23">
    <property type="entry name" value="DEOXYRIBONUCLEASE II"/>
    <property type="match status" value="1"/>
</dbReference>
<dbReference type="KEGG" id="obi:106880775"/>
<evidence type="ECO:0000313" key="4">
    <source>
        <dbReference type="EMBL" id="KOF68912.1"/>
    </source>
</evidence>
<dbReference type="GO" id="GO:0006309">
    <property type="term" value="P:apoptotic DNA fragmentation"/>
    <property type="evidence" value="ECO:0007669"/>
    <property type="project" value="TreeGrafter"/>
</dbReference>
<dbReference type="STRING" id="37653.A0A0L8FW50"/>
<protein>
    <submittedName>
        <fullName evidence="4">Uncharacterized protein</fullName>
    </submittedName>
</protein>
<dbReference type="OMA" id="YLMYNDE"/>
<dbReference type="CDD" id="cd09121">
    <property type="entry name" value="PLDc_DNaseII_2"/>
    <property type="match status" value="1"/>
</dbReference>
<keyword evidence="2" id="KW-0378">Hydrolase</keyword>
<evidence type="ECO:0000256" key="3">
    <source>
        <dbReference type="SAM" id="SignalP"/>
    </source>
</evidence>
<dbReference type="AlphaFoldDB" id="A0A0L8FW50"/>
<feature type="signal peptide" evidence="3">
    <location>
        <begin position="1"/>
        <end position="26"/>
    </location>
</feature>
<name>A0A0L8FW50_OCTBM</name>
<accession>A0A0L8FW50</accession>
<dbReference type="PANTHER" id="PTHR10858">
    <property type="entry name" value="DEOXYRIBONUCLEASE II"/>
    <property type="match status" value="1"/>
</dbReference>
<dbReference type="EMBL" id="KQ425863">
    <property type="protein sequence ID" value="KOF68912.1"/>
    <property type="molecule type" value="Genomic_DNA"/>
</dbReference>
<keyword evidence="3" id="KW-0732">Signal</keyword>
<dbReference type="GO" id="GO:0004531">
    <property type="term" value="F:deoxyribonuclease II activity"/>
    <property type="evidence" value="ECO:0007669"/>
    <property type="project" value="InterPro"/>
</dbReference>
<comment type="similarity">
    <text evidence="1">Belongs to the DNase II family.</text>
</comment>
<gene>
    <name evidence="4" type="ORF">OCBIM_22006297mg</name>
</gene>
<evidence type="ECO:0000256" key="2">
    <source>
        <dbReference type="ARBA" id="ARBA00022801"/>
    </source>
</evidence>
<dbReference type="OrthoDB" id="10261598at2759"/>
<dbReference type="InterPro" id="IPR004947">
    <property type="entry name" value="DNase_II"/>
</dbReference>
<dbReference type="CDD" id="cd09120">
    <property type="entry name" value="PLDc_DNaseII_1"/>
    <property type="match status" value="1"/>
</dbReference>
<feature type="chain" id="PRO_5005582602" evidence="3">
    <location>
        <begin position="27"/>
        <end position="364"/>
    </location>
</feature>
<organism evidence="4">
    <name type="scientific">Octopus bimaculoides</name>
    <name type="common">California two-spotted octopus</name>
    <dbReference type="NCBI Taxonomy" id="37653"/>
    <lineage>
        <taxon>Eukaryota</taxon>
        <taxon>Metazoa</taxon>
        <taxon>Spiralia</taxon>
        <taxon>Lophotrochozoa</taxon>
        <taxon>Mollusca</taxon>
        <taxon>Cephalopoda</taxon>
        <taxon>Coleoidea</taxon>
        <taxon>Octopodiformes</taxon>
        <taxon>Octopoda</taxon>
        <taxon>Incirrata</taxon>
        <taxon>Octopodidae</taxon>
        <taxon>Octopus</taxon>
    </lineage>
</organism>
<evidence type="ECO:0000256" key="1">
    <source>
        <dbReference type="ARBA" id="ARBA00007527"/>
    </source>
</evidence>